<evidence type="ECO:0000256" key="3">
    <source>
        <dbReference type="ARBA" id="ARBA00022989"/>
    </source>
</evidence>
<gene>
    <name evidence="8" type="ORF">EDD75_2173</name>
</gene>
<evidence type="ECO:0000313" key="9">
    <source>
        <dbReference type="Proteomes" id="UP000282654"/>
    </source>
</evidence>
<feature type="domain" description="Peptidase S26" evidence="7">
    <location>
        <begin position="29"/>
        <end position="105"/>
    </location>
</feature>
<feature type="transmembrane region" description="Helical" evidence="6">
    <location>
        <begin position="161"/>
        <end position="181"/>
    </location>
</feature>
<evidence type="ECO:0000256" key="6">
    <source>
        <dbReference type="SAM" id="Phobius"/>
    </source>
</evidence>
<keyword evidence="3 6" id="KW-1133">Transmembrane helix</keyword>
<evidence type="ECO:0000256" key="2">
    <source>
        <dbReference type="ARBA" id="ARBA00022692"/>
    </source>
</evidence>
<comment type="subcellular location">
    <subcellularLocation>
        <location evidence="1">Membrane</location>
    </subcellularLocation>
</comment>
<dbReference type="SUPFAM" id="SSF51306">
    <property type="entry name" value="LexA/Signal peptidase"/>
    <property type="match status" value="1"/>
</dbReference>
<evidence type="ECO:0000256" key="5">
    <source>
        <dbReference type="NCBIfam" id="TIGR02228"/>
    </source>
</evidence>
<dbReference type="GO" id="GO:0006465">
    <property type="term" value="P:signal peptide processing"/>
    <property type="evidence" value="ECO:0007669"/>
    <property type="project" value="UniProtKB-UniRule"/>
</dbReference>
<evidence type="ECO:0000256" key="4">
    <source>
        <dbReference type="ARBA" id="ARBA00023136"/>
    </source>
</evidence>
<evidence type="ECO:0000259" key="7">
    <source>
        <dbReference type="Pfam" id="PF10502"/>
    </source>
</evidence>
<dbReference type="PANTHER" id="PTHR10806">
    <property type="entry name" value="SIGNAL PEPTIDASE COMPLEX CATALYTIC SUBUNIT SEC11"/>
    <property type="match status" value="1"/>
</dbReference>
<dbReference type="RefSeq" id="WP_123931897.1">
    <property type="nucleotide sequence ID" value="NZ_RKRE01000003.1"/>
</dbReference>
<proteinExistence type="predicted"/>
<dbReference type="InterPro" id="IPR036286">
    <property type="entry name" value="LexA/Signal_pep-like_sf"/>
</dbReference>
<dbReference type="NCBIfam" id="TIGR02228">
    <property type="entry name" value="sigpep_I_arch"/>
    <property type="match status" value="1"/>
</dbReference>
<dbReference type="InterPro" id="IPR019533">
    <property type="entry name" value="Peptidase_S26"/>
</dbReference>
<dbReference type="InterPro" id="IPR001733">
    <property type="entry name" value="Peptidase_S26B"/>
</dbReference>
<dbReference type="GO" id="GO:0016020">
    <property type="term" value="C:membrane"/>
    <property type="evidence" value="ECO:0007669"/>
    <property type="project" value="UniProtKB-SubCell"/>
</dbReference>
<dbReference type="PRINTS" id="PR00728">
    <property type="entry name" value="SIGNALPTASE"/>
</dbReference>
<dbReference type="AlphaFoldDB" id="A0A3N5AEI0"/>
<dbReference type="GO" id="GO:0004252">
    <property type="term" value="F:serine-type endopeptidase activity"/>
    <property type="evidence" value="ECO:0007669"/>
    <property type="project" value="UniProtKB-UniRule"/>
</dbReference>
<keyword evidence="4 6" id="KW-0472">Membrane</keyword>
<protein>
    <recommendedName>
        <fullName evidence="5">Signal peptidase I</fullName>
        <ecNumber evidence="5">3.4.21.89</ecNumber>
    </recommendedName>
</protein>
<dbReference type="OrthoDB" id="1648066at2"/>
<sequence length="198" mass="22145">MTGEKTRQENRAAEAPPVKTSKGAARRLINWLVNIITALAVLLVVFVFFAPRFGINIHPVLSGSMEPALKVGGVVITKQVTLDQVKRGDIISYKIDAQRITHRVVEVSKSGGKVQFRTKGDANEEPDPYAVVPKMEKVPKVVGYVPYFGFLAGFMKDRTHFFALVGTLAALLIALYGWDIWREARKTRRQPVNWKARI</sequence>
<name>A0A3N5AEI0_9THEO</name>
<comment type="caution">
    <text evidence="8">The sequence shown here is derived from an EMBL/GenBank/DDBJ whole genome shotgun (WGS) entry which is preliminary data.</text>
</comment>
<keyword evidence="2 6" id="KW-0812">Transmembrane</keyword>
<dbReference type="GO" id="GO:0009003">
    <property type="term" value="F:signal peptidase activity"/>
    <property type="evidence" value="ECO:0007669"/>
    <property type="project" value="UniProtKB-EC"/>
</dbReference>
<evidence type="ECO:0000256" key="1">
    <source>
        <dbReference type="ARBA" id="ARBA00004370"/>
    </source>
</evidence>
<dbReference type="EC" id="3.4.21.89" evidence="5"/>
<organism evidence="8 9">
    <name type="scientific">Thermodesulfitimonas autotrophica</name>
    <dbReference type="NCBI Taxonomy" id="1894989"/>
    <lineage>
        <taxon>Bacteria</taxon>
        <taxon>Bacillati</taxon>
        <taxon>Bacillota</taxon>
        <taxon>Clostridia</taxon>
        <taxon>Thermoanaerobacterales</taxon>
        <taxon>Thermoanaerobacteraceae</taxon>
        <taxon>Thermodesulfitimonas</taxon>
    </lineage>
</organism>
<dbReference type="PANTHER" id="PTHR10806:SF6">
    <property type="entry name" value="SIGNAL PEPTIDASE COMPLEX CATALYTIC SUBUNIT SEC11"/>
    <property type="match status" value="1"/>
</dbReference>
<accession>A0A3N5AEI0</accession>
<dbReference type="EMBL" id="RKRE01000003">
    <property type="protein sequence ID" value="RPF43054.1"/>
    <property type="molecule type" value="Genomic_DNA"/>
</dbReference>
<feature type="transmembrane region" description="Helical" evidence="6">
    <location>
        <begin position="28"/>
        <end position="50"/>
    </location>
</feature>
<reference evidence="8 9" key="1">
    <citation type="submission" date="2018-11" db="EMBL/GenBank/DDBJ databases">
        <title>Genomic Encyclopedia of Type Strains, Phase IV (KMG-IV): sequencing the most valuable type-strain genomes for metagenomic binning, comparative biology and taxonomic classification.</title>
        <authorList>
            <person name="Goeker M."/>
        </authorList>
    </citation>
    <scope>NUCLEOTIDE SEQUENCE [LARGE SCALE GENOMIC DNA]</scope>
    <source>
        <strain evidence="8 9">DSM 102936</strain>
    </source>
</reference>
<evidence type="ECO:0000313" key="8">
    <source>
        <dbReference type="EMBL" id="RPF43054.1"/>
    </source>
</evidence>
<dbReference type="Proteomes" id="UP000282654">
    <property type="component" value="Unassembled WGS sequence"/>
</dbReference>
<keyword evidence="9" id="KW-1185">Reference proteome</keyword>
<dbReference type="Pfam" id="PF10502">
    <property type="entry name" value="Peptidase_S26"/>
    <property type="match status" value="1"/>
</dbReference>
<dbReference type="CDD" id="cd06530">
    <property type="entry name" value="S26_SPase_I"/>
    <property type="match status" value="1"/>
</dbReference>